<evidence type="ECO:0000313" key="5">
    <source>
        <dbReference type="Proteomes" id="UP000274271"/>
    </source>
</evidence>
<dbReference type="Proteomes" id="UP000274271">
    <property type="component" value="Unassembled WGS sequence"/>
</dbReference>
<keyword evidence="1" id="KW-0732">Signal</keyword>
<keyword evidence="5" id="KW-1185">Reference proteome</keyword>
<protein>
    <recommendedName>
        <fullName evidence="6">Gingipain domain-containing protein</fullName>
    </recommendedName>
</protein>
<feature type="chain" id="PRO_5017961538" description="Gingipain domain-containing protein" evidence="1">
    <location>
        <begin position="20"/>
        <end position="1127"/>
    </location>
</feature>
<evidence type="ECO:0000259" key="3">
    <source>
        <dbReference type="Pfam" id="PF13860"/>
    </source>
</evidence>
<reference evidence="4 5" key="1">
    <citation type="submission" date="2018-11" db="EMBL/GenBank/DDBJ databases">
        <authorList>
            <person name="Zhou Z."/>
            <person name="Wang G."/>
        </authorList>
    </citation>
    <scope>NUCLEOTIDE SEQUENCE [LARGE SCALE GENOMIC DNA]</scope>
    <source>
        <strain evidence="4 5">KCTC42998</strain>
    </source>
</reference>
<gene>
    <name evidence="4" type="ORF">EHT87_13585</name>
</gene>
<evidence type="ECO:0000256" key="1">
    <source>
        <dbReference type="SAM" id="SignalP"/>
    </source>
</evidence>
<sequence length="1127" mass="125663">MRVTAFCFLLFFLSQKLIAQAIITGNEWIDYSQTYYRIPITQAGVYRLTAADLQKAGIPVNSINPTQLQMFRRGIELSIYVAGESDAKLDADDYVEFIGERNDGRQDSLLYRPSGAQPHAYYSMYSDTAAYFLTWRLDGKKGKRMAVVAETDPKDLQPEPYHLAEQLTVLTNEISINQSNGGPSPFPSAYELFFEEGEGYTGPMLKKDSLIGRTFLLDGWIRTAPVKPSMELLLNGRDNTSHRVDVFTGKTAPVQTPLATARFEWFNTARLSFEIPPADVSSSNELILSTESRGSFETDRYSVSYYRLRYPQSFSLKNRSQHTIHLVPNPKGRSYLELTDAPANPMIYDLTDPQYPRRLSAVRENTLLKLVVTDTEIPRQLLIVAGTLTPSRLERTVFRKIDPRKHTYLIVSHESLMKPVGSVLNPVKEYAAYRASAAGGRHDTLVVTMKQLLNQFSYGERTPLAIRRFANYMLSGKTASADTTKYMLLIGRGNAYYPMRTSPDQYYRDLVLTIGNVPGSDLLLTAGLAGFPENVPAIPTGRINTLNPQEVLNYLEKVKEFERTPANEPWRKEVLHLSGGHSVAELTTFRRILDQVSLTARRQYVGANITVKAKQTDEPVERVDVSGMVNSGVSLMTFFGHSSPIVTDLDFGYASKPAYGYRNKGRYPLMFFNGCGVGNIFFGSTGNLSTDWLLTPDKGAIAILAHSGSGYSGPLETYTQQFYQTLFADSSFLTKSIGLVQQETTRRVLAAYSGTYDISNAHQMVLQGDPVLRMFPIQKPDFSVNSSGVFQQGSRRDSVRLGVVVTNAGRFDARQRVGLAVRQRLANGPLRSYGTTLHAAIAYRDTLFYTFKPDSLPNAATTNQYEIRVDPDNQIDELDENNNVLVFGLKAETTGYSVMLPDSGQRFPADRFNPLLEVTFDGVQLKNEALVAANPLIRVVLQDEDPYRIRQDTVGIEVFLKKPCANCDFGRVTLSGPAVSWKPAGPDNRFVLDYQPRNLTDGLYTLQVFATDVSGNRAGPGPYEIQFRVQNSDSLSVVQATPNPVSAQTRFRFTVSGTESPGEGQILIRNLNGQLVRTLHQPVRVGENLFLWDGSDQGGVQLPNGLYLFRLLLTDGRQKSGKVVLNR</sequence>
<organism evidence="4 5">
    <name type="scientific">Larkinella knui</name>
    <dbReference type="NCBI Taxonomy" id="2025310"/>
    <lineage>
        <taxon>Bacteria</taxon>
        <taxon>Pseudomonadati</taxon>
        <taxon>Bacteroidota</taxon>
        <taxon>Cytophagia</taxon>
        <taxon>Cytophagales</taxon>
        <taxon>Spirosomataceae</taxon>
        <taxon>Larkinella</taxon>
    </lineage>
</organism>
<accession>A0A3P1CQD9</accession>
<dbReference type="AlphaFoldDB" id="A0A3P1CQD9"/>
<dbReference type="InterPro" id="IPR025965">
    <property type="entry name" value="FlgD/Vpr_Ig-like"/>
</dbReference>
<dbReference type="GO" id="GO:0006508">
    <property type="term" value="P:proteolysis"/>
    <property type="evidence" value="ECO:0007669"/>
    <property type="project" value="InterPro"/>
</dbReference>
<dbReference type="Gene3D" id="3.40.50.1460">
    <property type="match status" value="1"/>
</dbReference>
<evidence type="ECO:0000259" key="2">
    <source>
        <dbReference type="Pfam" id="PF01364"/>
    </source>
</evidence>
<dbReference type="CDD" id="cd02258">
    <property type="entry name" value="Peptidase_C25_N"/>
    <property type="match status" value="1"/>
</dbReference>
<name>A0A3P1CQD9_9BACT</name>
<feature type="domain" description="FlgD/Vpr Ig-like" evidence="3">
    <location>
        <begin position="1048"/>
        <end position="1111"/>
    </location>
</feature>
<dbReference type="OrthoDB" id="9757650at2"/>
<evidence type="ECO:0000313" key="4">
    <source>
        <dbReference type="EMBL" id="RRB15547.1"/>
    </source>
</evidence>
<dbReference type="Gene3D" id="2.60.40.4070">
    <property type="match status" value="1"/>
</dbReference>
<feature type="domain" description="Gingipain" evidence="2">
    <location>
        <begin position="408"/>
        <end position="774"/>
    </location>
</feature>
<proteinExistence type="predicted"/>
<dbReference type="InterPro" id="IPR013783">
    <property type="entry name" value="Ig-like_fold"/>
</dbReference>
<evidence type="ECO:0008006" key="6">
    <source>
        <dbReference type="Google" id="ProtNLM"/>
    </source>
</evidence>
<dbReference type="SUPFAM" id="SSF52129">
    <property type="entry name" value="Caspase-like"/>
    <property type="match status" value="1"/>
</dbReference>
<comment type="caution">
    <text evidence="4">The sequence shown here is derived from an EMBL/GenBank/DDBJ whole genome shotgun (WGS) entry which is preliminary data.</text>
</comment>
<dbReference type="EMBL" id="RQJP01000002">
    <property type="protein sequence ID" value="RRB15547.1"/>
    <property type="molecule type" value="Genomic_DNA"/>
</dbReference>
<dbReference type="Pfam" id="PF13860">
    <property type="entry name" value="FlgD_ig"/>
    <property type="match status" value="1"/>
</dbReference>
<dbReference type="Pfam" id="PF01364">
    <property type="entry name" value="Peptidase_C25"/>
    <property type="match status" value="1"/>
</dbReference>
<dbReference type="InterPro" id="IPR001769">
    <property type="entry name" value="Gingipain"/>
</dbReference>
<feature type="signal peptide" evidence="1">
    <location>
        <begin position="1"/>
        <end position="19"/>
    </location>
</feature>
<dbReference type="Gene3D" id="2.60.40.10">
    <property type="entry name" value="Immunoglobulins"/>
    <property type="match status" value="1"/>
</dbReference>
<dbReference type="InterPro" id="IPR029030">
    <property type="entry name" value="Caspase-like_dom_sf"/>
</dbReference>
<dbReference type="GO" id="GO:0008234">
    <property type="term" value="F:cysteine-type peptidase activity"/>
    <property type="evidence" value="ECO:0007669"/>
    <property type="project" value="InterPro"/>
</dbReference>